<dbReference type="InterPro" id="IPR016135">
    <property type="entry name" value="UBQ-conjugating_enzyme/RWD"/>
</dbReference>
<evidence type="ECO:0000256" key="4">
    <source>
        <dbReference type="RuleBase" id="RU362109"/>
    </source>
</evidence>
<feature type="region of interest" description="Disordered" evidence="5">
    <location>
        <begin position="210"/>
        <end position="346"/>
    </location>
</feature>
<evidence type="ECO:0000256" key="3">
    <source>
        <dbReference type="PROSITE-ProRule" id="PRU10133"/>
    </source>
</evidence>
<sequence>MSYGRKPAGGAANGMAAKRIKKEIADLAKENLGAITLTPNESNIFQWKATLPGPAGSPYEGGVFEVDIRIPEDYPWVLLHPRSESGLAPFLMTSLGSPAQRTTLAGSTGLGLSSLREFSPPHLHFVTKLYHCNVASTGAICLDLLKTAWSPALSLYKVILSLSSLLTDPNPADPLVPAIAQEYKRNRQKHDETARQWTRQYALPKTPAIAAPAAAAPEPPRTSVPRPRPISRPGSSSVVPTQLAGTRRRHAHTNGGGGGGSSSRPIDLASDSEPEPELGNSSDIEVLGESSRNGAISGTSSSRARDARGSKRARIGGANDDTGGVGGGGGGGGAGGNSDDVIVIDE</sequence>
<proteinExistence type="inferred from homology"/>
<dbReference type="Gene3D" id="3.10.110.10">
    <property type="entry name" value="Ubiquitin Conjugating Enzyme"/>
    <property type="match status" value="2"/>
</dbReference>
<keyword evidence="2 4" id="KW-0833">Ubl conjugation pathway</keyword>
<dbReference type="SUPFAM" id="SSF54495">
    <property type="entry name" value="UBC-like"/>
    <property type="match status" value="2"/>
</dbReference>
<feature type="compositionally biased region" description="Low complexity" evidence="5">
    <location>
        <begin position="231"/>
        <end position="240"/>
    </location>
</feature>
<dbReference type="STRING" id="1890683.A0A427YDW8"/>
<dbReference type="EMBL" id="RSCD01000014">
    <property type="protein sequence ID" value="RSH89349.1"/>
    <property type="molecule type" value="Genomic_DNA"/>
</dbReference>
<dbReference type="GO" id="GO:0005524">
    <property type="term" value="F:ATP binding"/>
    <property type="evidence" value="ECO:0007669"/>
    <property type="project" value="UniProtKB-UniRule"/>
</dbReference>
<dbReference type="InterPro" id="IPR023313">
    <property type="entry name" value="UBQ-conjugating_AS"/>
</dbReference>
<comment type="similarity">
    <text evidence="4">Belongs to the ubiquitin-conjugating enzyme family.</text>
</comment>
<feature type="active site" description="Glycyl thioester intermediate" evidence="3">
    <location>
        <position position="141"/>
    </location>
</feature>
<keyword evidence="1" id="KW-0808">Transferase</keyword>
<dbReference type="SMART" id="SM00212">
    <property type="entry name" value="UBCc"/>
    <property type="match status" value="1"/>
</dbReference>
<evidence type="ECO:0000259" key="6">
    <source>
        <dbReference type="PROSITE" id="PS50127"/>
    </source>
</evidence>
<evidence type="ECO:0000256" key="2">
    <source>
        <dbReference type="ARBA" id="ARBA00022786"/>
    </source>
</evidence>
<accession>A0A427YDW8</accession>
<dbReference type="OrthoDB" id="7851174at2759"/>
<name>A0A427YDW8_9TREE</name>
<evidence type="ECO:0000313" key="7">
    <source>
        <dbReference type="EMBL" id="RSH89349.1"/>
    </source>
</evidence>
<dbReference type="PANTHER" id="PTHR24068">
    <property type="entry name" value="UBIQUITIN-CONJUGATING ENZYME E2"/>
    <property type="match status" value="1"/>
</dbReference>
<keyword evidence="4" id="KW-0547">Nucleotide-binding</keyword>
<reference evidence="7 8" key="1">
    <citation type="submission" date="2018-11" db="EMBL/GenBank/DDBJ databases">
        <title>Genome sequence of Saitozyma podzolica DSM 27192.</title>
        <authorList>
            <person name="Aliyu H."/>
            <person name="Gorte O."/>
            <person name="Ochsenreither K."/>
        </authorList>
    </citation>
    <scope>NUCLEOTIDE SEQUENCE [LARGE SCALE GENOMIC DNA]</scope>
    <source>
        <strain evidence="7 8">DSM 27192</strain>
    </source>
</reference>
<feature type="domain" description="UBC core" evidence="6">
    <location>
        <begin position="15"/>
        <end position="203"/>
    </location>
</feature>
<organism evidence="7 8">
    <name type="scientific">Saitozyma podzolica</name>
    <dbReference type="NCBI Taxonomy" id="1890683"/>
    <lineage>
        <taxon>Eukaryota</taxon>
        <taxon>Fungi</taxon>
        <taxon>Dikarya</taxon>
        <taxon>Basidiomycota</taxon>
        <taxon>Agaricomycotina</taxon>
        <taxon>Tremellomycetes</taxon>
        <taxon>Tremellales</taxon>
        <taxon>Trimorphomycetaceae</taxon>
        <taxon>Saitozyma</taxon>
    </lineage>
</organism>
<dbReference type="InterPro" id="IPR000608">
    <property type="entry name" value="UBC"/>
</dbReference>
<dbReference type="PROSITE" id="PS00183">
    <property type="entry name" value="UBC_1"/>
    <property type="match status" value="1"/>
</dbReference>
<dbReference type="PROSITE" id="PS50127">
    <property type="entry name" value="UBC_2"/>
    <property type="match status" value="1"/>
</dbReference>
<dbReference type="Pfam" id="PF00179">
    <property type="entry name" value="UQ_con"/>
    <property type="match status" value="2"/>
</dbReference>
<comment type="caution">
    <text evidence="7">The sequence shown here is derived from an EMBL/GenBank/DDBJ whole genome shotgun (WGS) entry which is preliminary data.</text>
</comment>
<feature type="compositionally biased region" description="Polar residues" evidence="5">
    <location>
        <begin position="290"/>
        <end position="302"/>
    </location>
</feature>
<evidence type="ECO:0000256" key="5">
    <source>
        <dbReference type="SAM" id="MobiDB-lite"/>
    </source>
</evidence>
<feature type="compositionally biased region" description="Gly residues" evidence="5">
    <location>
        <begin position="323"/>
        <end position="336"/>
    </location>
</feature>
<keyword evidence="4" id="KW-0067">ATP-binding</keyword>
<dbReference type="Proteomes" id="UP000279259">
    <property type="component" value="Unassembled WGS sequence"/>
</dbReference>
<dbReference type="GO" id="GO:0016740">
    <property type="term" value="F:transferase activity"/>
    <property type="evidence" value="ECO:0007669"/>
    <property type="project" value="UniProtKB-KW"/>
</dbReference>
<keyword evidence="8" id="KW-1185">Reference proteome</keyword>
<evidence type="ECO:0000313" key="8">
    <source>
        <dbReference type="Proteomes" id="UP000279259"/>
    </source>
</evidence>
<evidence type="ECO:0000256" key="1">
    <source>
        <dbReference type="ARBA" id="ARBA00022679"/>
    </source>
</evidence>
<dbReference type="AlphaFoldDB" id="A0A427YDW8"/>
<feature type="compositionally biased region" description="Pro residues" evidence="5">
    <location>
        <begin position="217"/>
        <end position="230"/>
    </location>
</feature>
<gene>
    <name evidence="7" type="ORF">EHS25_002461</name>
</gene>
<protein>
    <recommendedName>
        <fullName evidence="6">UBC core domain-containing protein</fullName>
    </recommendedName>
</protein>